<reference evidence="1" key="2">
    <citation type="submission" date="2020-11" db="EMBL/GenBank/DDBJ databases">
        <authorList>
            <person name="McCartney M.A."/>
            <person name="Auch B."/>
            <person name="Kono T."/>
            <person name="Mallez S."/>
            <person name="Becker A."/>
            <person name="Gohl D.M."/>
            <person name="Silverstein K.A.T."/>
            <person name="Koren S."/>
            <person name="Bechman K.B."/>
            <person name="Herman A."/>
            <person name="Abrahante J.E."/>
            <person name="Garbe J."/>
        </authorList>
    </citation>
    <scope>NUCLEOTIDE SEQUENCE</scope>
    <source>
        <strain evidence="1">Duluth1</strain>
        <tissue evidence="1">Whole animal</tissue>
    </source>
</reference>
<accession>A0A9D4JWE9</accession>
<evidence type="ECO:0000313" key="2">
    <source>
        <dbReference type="Proteomes" id="UP000828390"/>
    </source>
</evidence>
<dbReference type="AlphaFoldDB" id="A0A9D4JWE9"/>
<organism evidence="1 2">
    <name type="scientific">Dreissena polymorpha</name>
    <name type="common">Zebra mussel</name>
    <name type="synonym">Mytilus polymorpha</name>
    <dbReference type="NCBI Taxonomy" id="45954"/>
    <lineage>
        <taxon>Eukaryota</taxon>
        <taxon>Metazoa</taxon>
        <taxon>Spiralia</taxon>
        <taxon>Lophotrochozoa</taxon>
        <taxon>Mollusca</taxon>
        <taxon>Bivalvia</taxon>
        <taxon>Autobranchia</taxon>
        <taxon>Heteroconchia</taxon>
        <taxon>Euheterodonta</taxon>
        <taxon>Imparidentia</taxon>
        <taxon>Neoheterodontei</taxon>
        <taxon>Myida</taxon>
        <taxon>Dreissenoidea</taxon>
        <taxon>Dreissenidae</taxon>
        <taxon>Dreissena</taxon>
    </lineage>
</organism>
<sequence length="78" mass="8836">MFCHTCELYSLDDVHHQAHGLLVNLDVGEQDILLLQLKQDSCPLYLSSSYGPKEYIATRGIFLLKEIIPVVSSLRFIS</sequence>
<comment type="caution">
    <text evidence="1">The sequence shown here is derived from an EMBL/GenBank/DDBJ whole genome shotgun (WGS) entry which is preliminary data.</text>
</comment>
<reference evidence="1" key="1">
    <citation type="journal article" date="2019" name="bioRxiv">
        <title>The Genome of the Zebra Mussel, Dreissena polymorpha: A Resource for Invasive Species Research.</title>
        <authorList>
            <person name="McCartney M.A."/>
            <person name="Auch B."/>
            <person name="Kono T."/>
            <person name="Mallez S."/>
            <person name="Zhang Y."/>
            <person name="Obille A."/>
            <person name="Becker A."/>
            <person name="Abrahante J.E."/>
            <person name="Garbe J."/>
            <person name="Badalamenti J.P."/>
            <person name="Herman A."/>
            <person name="Mangelson H."/>
            <person name="Liachko I."/>
            <person name="Sullivan S."/>
            <person name="Sone E.D."/>
            <person name="Koren S."/>
            <person name="Silverstein K.A.T."/>
            <person name="Beckman K.B."/>
            <person name="Gohl D.M."/>
        </authorList>
    </citation>
    <scope>NUCLEOTIDE SEQUENCE</scope>
    <source>
        <strain evidence="1">Duluth1</strain>
        <tissue evidence="1">Whole animal</tissue>
    </source>
</reference>
<dbReference type="Proteomes" id="UP000828390">
    <property type="component" value="Unassembled WGS sequence"/>
</dbReference>
<gene>
    <name evidence="1" type="ORF">DPMN_128427</name>
</gene>
<proteinExistence type="predicted"/>
<dbReference type="EMBL" id="JAIWYP010000005">
    <property type="protein sequence ID" value="KAH3826521.1"/>
    <property type="molecule type" value="Genomic_DNA"/>
</dbReference>
<evidence type="ECO:0000313" key="1">
    <source>
        <dbReference type="EMBL" id="KAH3826521.1"/>
    </source>
</evidence>
<keyword evidence="2" id="KW-1185">Reference proteome</keyword>
<protein>
    <submittedName>
        <fullName evidence="1">Uncharacterized protein</fullName>
    </submittedName>
</protein>
<name>A0A9D4JWE9_DREPO</name>